<feature type="compositionally biased region" description="Polar residues" evidence="1">
    <location>
        <begin position="174"/>
        <end position="183"/>
    </location>
</feature>
<evidence type="ECO:0000256" key="1">
    <source>
        <dbReference type="SAM" id="MobiDB-lite"/>
    </source>
</evidence>
<dbReference type="EMBL" id="CM002924">
    <property type="protein sequence ID" value="KGN57236.1"/>
    <property type="molecule type" value="Genomic_DNA"/>
</dbReference>
<dbReference type="eggNOG" id="ENOG502SC7G">
    <property type="taxonomic scope" value="Eukaryota"/>
</dbReference>
<reference evidence="3 4" key="2">
    <citation type="journal article" date="2009" name="PLoS ONE">
        <title>An integrated genetic and cytogenetic map of the cucumber genome.</title>
        <authorList>
            <person name="Ren Y."/>
            <person name="Zhang Z."/>
            <person name="Liu J."/>
            <person name="Staub J.E."/>
            <person name="Han Y."/>
            <person name="Cheng Z."/>
            <person name="Li X."/>
            <person name="Lu J."/>
            <person name="Miao H."/>
            <person name="Kang H."/>
            <person name="Xie B."/>
            <person name="Gu X."/>
            <person name="Wang X."/>
            <person name="Du Y."/>
            <person name="Jin W."/>
            <person name="Huang S."/>
        </authorList>
    </citation>
    <scope>NUCLEOTIDE SEQUENCE [LARGE SCALE GENOMIC DNA]</scope>
    <source>
        <strain evidence="4">cv. 9930</strain>
    </source>
</reference>
<dbReference type="AlphaFoldDB" id="A0A0A0LAY3"/>
<dbReference type="PANTHER" id="PTHR35746:SF1">
    <property type="entry name" value="PENTATRICOPEPTIDE REPEAT (PPR) SUPERFAMILY PROTEIN"/>
    <property type="match status" value="1"/>
</dbReference>
<protein>
    <recommendedName>
        <fullName evidence="2">C2H2-type domain-containing protein</fullName>
    </recommendedName>
</protein>
<feature type="compositionally biased region" description="Basic and acidic residues" evidence="1">
    <location>
        <begin position="868"/>
        <end position="891"/>
    </location>
</feature>
<reference evidence="3 4" key="3">
    <citation type="journal article" date="2010" name="BMC Genomics">
        <title>Transcriptome sequencing and comparative analysis of cucumber flowers with different sex types.</title>
        <authorList>
            <person name="Guo S."/>
            <person name="Zheng Y."/>
            <person name="Joung J.G."/>
            <person name="Liu S."/>
            <person name="Zhang Z."/>
            <person name="Crasta O.R."/>
            <person name="Sobral B.W."/>
            <person name="Xu Y."/>
            <person name="Huang S."/>
            <person name="Fei Z."/>
        </authorList>
    </citation>
    <scope>NUCLEOTIDE SEQUENCE [LARGE SCALE GENOMIC DNA]</scope>
    <source>
        <strain evidence="4">cv. 9930</strain>
    </source>
</reference>
<reference evidence="3 4" key="4">
    <citation type="journal article" date="2011" name="BMC Genomics">
        <title>RNA-Seq improves annotation of protein-coding genes in the cucumber genome.</title>
        <authorList>
            <person name="Li Z."/>
            <person name="Zhang Z."/>
            <person name="Yan P."/>
            <person name="Huang S."/>
            <person name="Fei Z."/>
            <person name="Lin K."/>
        </authorList>
    </citation>
    <scope>NUCLEOTIDE SEQUENCE [LARGE SCALE GENOMIC DNA]</scope>
    <source>
        <strain evidence="4">cv. 9930</strain>
    </source>
</reference>
<dbReference type="InterPro" id="IPR013087">
    <property type="entry name" value="Znf_C2H2_type"/>
</dbReference>
<feature type="compositionally biased region" description="Basic and acidic residues" evidence="1">
    <location>
        <begin position="998"/>
        <end position="1008"/>
    </location>
</feature>
<dbReference type="PANTHER" id="PTHR35746">
    <property type="entry name" value="PENTATRICOPEPTIDE REPEAT (PPR) SUPERFAMILY PROTEIN"/>
    <property type="match status" value="1"/>
</dbReference>
<dbReference type="OMA" id="VETSTYH"/>
<feature type="compositionally biased region" description="Basic and acidic residues" evidence="1">
    <location>
        <begin position="800"/>
        <end position="814"/>
    </location>
</feature>
<dbReference type="Proteomes" id="UP000029981">
    <property type="component" value="Chromosome 3"/>
</dbReference>
<feature type="region of interest" description="Disordered" evidence="1">
    <location>
        <begin position="981"/>
        <end position="1008"/>
    </location>
</feature>
<gene>
    <name evidence="3" type="ORF">Csa_3G172410</name>
</gene>
<evidence type="ECO:0000313" key="4">
    <source>
        <dbReference type="Proteomes" id="UP000029981"/>
    </source>
</evidence>
<feature type="region of interest" description="Disordered" evidence="1">
    <location>
        <begin position="312"/>
        <end position="333"/>
    </location>
</feature>
<dbReference type="Gramene" id="KGN57236">
    <property type="protein sequence ID" value="KGN57236"/>
    <property type="gene ID" value="Csa_3G172410"/>
</dbReference>
<feature type="region of interest" description="Disordered" evidence="1">
    <location>
        <begin position="864"/>
        <end position="895"/>
    </location>
</feature>
<proteinExistence type="predicted"/>
<name>A0A0A0LAY3_CUCSA</name>
<keyword evidence="4" id="KW-1185">Reference proteome</keyword>
<dbReference type="PROSITE" id="PS00028">
    <property type="entry name" value="ZINC_FINGER_C2H2_1"/>
    <property type="match status" value="1"/>
</dbReference>
<organism evidence="3 4">
    <name type="scientific">Cucumis sativus</name>
    <name type="common">Cucumber</name>
    <dbReference type="NCBI Taxonomy" id="3659"/>
    <lineage>
        <taxon>Eukaryota</taxon>
        <taxon>Viridiplantae</taxon>
        <taxon>Streptophyta</taxon>
        <taxon>Embryophyta</taxon>
        <taxon>Tracheophyta</taxon>
        <taxon>Spermatophyta</taxon>
        <taxon>Magnoliopsida</taxon>
        <taxon>eudicotyledons</taxon>
        <taxon>Gunneridae</taxon>
        <taxon>Pentapetalae</taxon>
        <taxon>rosids</taxon>
        <taxon>fabids</taxon>
        <taxon>Cucurbitales</taxon>
        <taxon>Cucurbitaceae</taxon>
        <taxon>Benincaseae</taxon>
        <taxon>Cucumis</taxon>
    </lineage>
</organism>
<feature type="region of interest" description="Disordered" evidence="1">
    <location>
        <begin position="795"/>
        <end position="814"/>
    </location>
</feature>
<evidence type="ECO:0000259" key="2">
    <source>
        <dbReference type="PROSITE" id="PS00028"/>
    </source>
</evidence>
<feature type="domain" description="C2H2-type" evidence="2">
    <location>
        <begin position="16"/>
        <end position="36"/>
    </location>
</feature>
<accession>A0A0A0LAY3</accession>
<sequence>MEHRDQRQENHGVHVCNKCGWPFPNPHPSAKHRRAHKRVCGTIEGFKLVESEANALLTVVSDDDVDDKISSPKVLGGRCGDDSVGMKTKSKESEDEVFSDAVAEFSESVGPKKPMGDALDSSAAKMVVEEEISSSQTLKDKEVLVIAETTINQSGCEQEKKVNQEFVNIETESKTPLSSSSTENQKDESSVAAETEIDQLGNEQETKVNRELVDLETSSTSTENQNVENSVVVETEQENKINQLYGNLETNFRHENSMIPSIDHINTTTTTGDLYPNDPDTIVTALEQPQYSLLSPDRICDDEDFDSCKNSTEVAAASEKIDSDESGPSPKMEETIEISTEPLAHDGTFQLVVDNDMSIHSEIPQSVLSAANPQSVVVSDVKPIDLTQVTYDTGKELESCSSNNLLETDIIKGENDNVHLPSVSSDLNTLDHPEALVEELENHKEVKLTSCVVQDPHGGVSGLKDKSKDPIPKGSYFNLQAEPFDQVASFDTKIMESRQKQEEVVKNVSVDVKGDCSSHSGQEAAEIPIQETNAAQIKNLLSENEGHSKSQILSDVAIGIGSIPSASLSSEVESVAPSKNSLDNLSDNVTEVLFSEVERGEVLLQDDENKEGACGRDFEDTVQIHLPVDAHERKDNFVNEKDKFDNLYIAGVEDKKDPPEEKFSMGIDATPEPATTNKENQCIAVAEEIAEESPRKISLIESIGSRKFDTSLVSDTQESVKENDCSSFVHVVCPTEVNADYGQYHIGDSNSVQDSSVVHAIANREGNLVSVSNETVAGKSDTFQDGSVTQLAGDGVASETWKDDGAKTDAPKTDVKPQLTSSLLDASVDAISQTDSLEGNWGSVSVLSTQSDLLAVVDGEVTPQARAGAEETDLRKANAAPERQHSDRSDLFEPPSFMTLVEPNGGGIPNSATTEIQTARNREQPNPTSLQAGWFPSYTHVANDSPGRKKNEAIIAKVTNWSAGKPHTALKNLLDDAALENKQKSSPTQKDNLASMIQKDEKPMKKVDSIPKKVDSIALPNSPTSQLVNREFANEWNSPARYPSDIRRERRKGRPYWAQFVCCSSVH</sequence>
<evidence type="ECO:0000313" key="3">
    <source>
        <dbReference type="EMBL" id="KGN57236.1"/>
    </source>
</evidence>
<feature type="region of interest" description="Disordered" evidence="1">
    <location>
        <begin position="171"/>
        <end position="208"/>
    </location>
</feature>
<reference evidence="3 4" key="1">
    <citation type="journal article" date="2009" name="Nat. Genet.">
        <title>The genome of the cucumber, Cucumis sativus L.</title>
        <authorList>
            <person name="Huang S."/>
            <person name="Li R."/>
            <person name="Zhang Z."/>
            <person name="Li L."/>
            <person name="Gu X."/>
            <person name="Fan W."/>
            <person name="Lucas W.J."/>
            <person name="Wang X."/>
            <person name="Xie B."/>
            <person name="Ni P."/>
            <person name="Ren Y."/>
            <person name="Zhu H."/>
            <person name="Li J."/>
            <person name="Lin K."/>
            <person name="Jin W."/>
            <person name="Fei Z."/>
            <person name="Li G."/>
            <person name="Staub J."/>
            <person name="Kilian A."/>
            <person name="van der Vossen E.A."/>
            <person name="Wu Y."/>
            <person name="Guo J."/>
            <person name="He J."/>
            <person name="Jia Z."/>
            <person name="Ren Y."/>
            <person name="Tian G."/>
            <person name="Lu Y."/>
            <person name="Ruan J."/>
            <person name="Qian W."/>
            <person name="Wang M."/>
            <person name="Huang Q."/>
            <person name="Li B."/>
            <person name="Xuan Z."/>
            <person name="Cao J."/>
            <person name="Asan"/>
            <person name="Wu Z."/>
            <person name="Zhang J."/>
            <person name="Cai Q."/>
            <person name="Bai Y."/>
            <person name="Zhao B."/>
            <person name="Han Y."/>
            <person name="Li Y."/>
            <person name="Li X."/>
            <person name="Wang S."/>
            <person name="Shi Q."/>
            <person name="Liu S."/>
            <person name="Cho W.K."/>
            <person name="Kim J.Y."/>
            <person name="Xu Y."/>
            <person name="Heller-Uszynska K."/>
            <person name="Miao H."/>
            <person name="Cheng Z."/>
            <person name="Zhang S."/>
            <person name="Wu J."/>
            <person name="Yang Y."/>
            <person name="Kang H."/>
            <person name="Li M."/>
            <person name="Liang H."/>
            <person name="Ren X."/>
            <person name="Shi Z."/>
            <person name="Wen M."/>
            <person name="Jian M."/>
            <person name="Yang H."/>
            <person name="Zhang G."/>
            <person name="Yang Z."/>
            <person name="Chen R."/>
            <person name="Liu S."/>
            <person name="Li J."/>
            <person name="Ma L."/>
            <person name="Liu H."/>
            <person name="Zhou Y."/>
            <person name="Zhao J."/>
            <person name="Fang X."/>
            <person name="Li G."/>
            <person name="Fang L."/>
            <person name="Li Y."/>
            <person name="Liu D."/>
            <person name="Zheng H."/>
            <person name="Zhang Y."/>
            <person name="Qin N."/>
            <person name="Li Z."/>
            <person name="Yang G."/>
            <person name="Yang S."/>
            <person name="Bolund L."/>
            <person name="Kristiansen K."/>
            <person name="Zheng H."/>
            <person name="Li S."/>
            <person name="Zhang X."/>
            <person name="Yang H."/>
            <person name="Wang J."/>
            <person name="Sun R."/>
            <person name="Zhang B."/>
            <person name="Jiang S."/>
            <person name="Wang J."/>
            <person name="Du Y."/>
            <person name="Li S."/>
        </authorList>
    </citation>
    <scope>NUCLEOTIDE SEQUENCE [LARGE SCALE GENOMIC DNA]</scope>
    <source>
        <strain evidence="4">cv. 9930</strain>
    </source>
</reference>